<name>A0A409W5Q7_9AGAR</name>
<organism evidence="3 4">
    <name type="scientific">Gymnopilus dilepis</name>
    <dbReference type="NCBI Taxonomy" id="231916"/>
    <lineage>
        <taxon>Eukaryota</taxon>
        <taxon>Fungi</taxon>
        <taxon>Dikarya</taxon>
        <taxon>Basidiomycota</taxon>
        <taxon>Agaricomycotina</taxon>
        <taxon>Agaricomycetes</taxon>
        <taxon>Agaricomycetidae</taxon>
        <taxon>Agaricales</taxon>
        <taxon>Agaricineae</taxon>
        <taxon>Hymenogastraceae</taxon>
        <taxon>Gymnopilus</taxon>
    </lineage>
</organism>
<reference evidence="3 4" key="1">
    <citation type="journal article" date="2018" name="Evol. Lett.">
        <title>Horizontal gene cluster transfer increased hallucinogenic mushroom diversity.</title>
        <authorList>
            <person name="Reynolds H.T."/>
            <person name="Vijayakumar V."/>
            <person name="Gluck-Thaler E."/>
            <person name="Korotkin H.B."/>
            <person name="Matheny P.B."/>
            <person name="Slot J.C."/>
        </authorList>
    </citation>
    <scope>NUCLEOTIDE SEQUENCE [LARGE SCALE GENOMIC DNA]</scope>
    <source>
        <strain evidence="3 4">SRW20</strain>
    </source>
</reference>
<dbReference type="InterPro" id="IPR012875">
    <property type="entry name" value="SDHF4"/>
</dbReference>
<proteinExistence type="inferred from homology"/>
<evidence type="ECO:0000256" key="1">
    <source>
        <dbReference type="ARBA" id="ARBA00005701"/>
    </source>
</evidence>
<feature type="compositionally biased region" description="Basic and acidic residues" evidence="2">
    <location>
        <begin position="34"/>
        <end position="44"/>
    </location>
</feature>
<feature type="compositionally biased region" description="Basic and acidic residues" evidence="2">
    <location>
        <begin position="81"/>
        <end position="91"/>
    </location>
</feature>
<dbReference type="STRING" id="231916.A0A409W5Q7"/>
<protein>
    <submittedName>
        <fullName evidence="3">Uncharacterized protein</fullName>
    </submittedName>
</protein>
<evidence type="ECO:0000313" key="3">
    <source>
        <dbReference type="EMBL" id="PPQ73859.1"/>
    </source>
</evidence>
<feature type="compositionally biased region" description="Low complexity" evidence="2">
    <location>
        <begin position="51"/>
        <end position="63"/>
    </location>
</feature>
<dbReference type="FunCoup" id="A0A409W5Q7">
    <property type="interactions" value="150"/>
</dbReference>
<evidence type="ECO:0000313" key="4">
    <source>
        <dbReference type="Proteomes" id="UP000284706"/>
    </source>
</evidence>
<feature type="compositionally biased region" description="Basic and acidic residues" evidence="2">
    <location>
        <begin position="1"/>
        <end position="14"/>
    </location>
</feature>
<dbReference type="EMBL" id="NHYE01005379">
    <property type="protein sequence ID" value="PPQ73859.1"/>
    <property type="molecule type" value="Genomic_DNA"/>
</dbReference>
<dbReference type="Proteomes" id="UP000284706">
    <property type="component" value="Unassembled WGS sequence"/>
</dbReference>
<sequence length="113" mass="12748">MNPVVPEHDHDRAPRLFRRHVSMNRPAPLPLPFEDQREFEELQRKAQLPPTTENSATSSNSEHSILEFKGDINPVTGEQGGPKREPVRRSAADPGGDWSFRGRVLLTFSALTH</sequence>
<dbReference type="OrthoDB" id="201362at2759"/>
<feature type="region of interest" description="Disordered" evidence="2">
    <location>
        <begin position="1"/>
        <end position="99"/>
    </location>
</feature>
<dbReference type="AlphaFoldDB" id="A0A409W5Q7"/>
<accession>A0A409W5Q7</accession>
<gene>
    <name evidence="3" type="ORF">CVT26_011752</name>
</gene>
<comment type="caution">
    <text evidence="3">The sequence shown here is derived from an EMBL/GenBank/DDBJ whole genome shotgun (WGS) entry which is preliminary data.</text>
</comment>
<keyword evidence="4" id="KW-1185">Reference proteome</keyword>
<dbReference type="InParanoid" id="A0A409W5Q7"/>
<evidence type="ECO:0000256" key="2">
    <source>
        <dbReference type="SAM" id="MobiDB-lite"/>
    </source>
</evidence>
<dbReference type="Pfam" id="PF07896">
    <property type="entry name" value="DUF1674"/>
    <property type="match status" value="1"/>
</dbReference>
<comment type="similarity">
    <text evidence="1">Belongs to the SDHAF4 family.</text>
</comment>